<dbReference type="CDD" id="cd06577">
    <property type="entry name" value="PASTA_pknB"/>
    <property type="match status" value="1"/>
</dbReference>
<dbReference type="Gene3D" id="3.30.10.20">
    <property type="match status" value="1"/>
</dbReference>
<feature type="domain" description="PASTA" evidence="2">
    <location>
        <begin position="64"/>
        <end position="133"/>
    </location>
</feature>
<evidence type="ECO:0000256" key="1">
    <source>
        <dbReference type="SAM" id="MobiDB-lite"/>
    </source>
</evidence>
<dbReference type="PROSITE" id="PS51178">
    <property type="entry name" value="PASTA"/>
    <property type="match status" value="1"/>
</dbReference>
<dbReference type="Proteomes" id="UP000515511">
    <property type="component" value="Chromosome"/>
</dbReference>
<name>A0A7G6YEF5_9MICO</name>
<feature type="region of interest" description="Disordered" evidence="1">
    <location>
        <begin position="134"/>
        <end position="219"/>
    </location>
</feature>
<organism evidence="3 4">
    <name type="scientific">Leifsonia shinshuensis</name>
    <dbReference type="NCBI Taxonomy" id="150026"/>
    <lineage>
        <taxon>Bacteria</taxon>
        <taxon>Bacillati</taxon>
        <taxon>Actinomycetota</taxon>
        <taxon>Actinomycetes</taxon>
        <taxon>Micrococcales</taxon>
        <taxon>Microbacteriaceae</taxon>
        <taxon>Leifsonia</taxon>
    </lineage>
</organism>
<dbReference type="EMBL" id="CP043641">
    <property type="protein sequence ID" value="QNE36870.1"/>
    <property type="molecule type" value="Genomic_DNA"/>
</dbReference>
<feature type="compositionally biased region" description="Pro residues" evidence="1">
    <location>
        <begin position="189"/>
        <end position="219"/>
    </location>
</feature>
<dbReference type="Pfam" id="PF03793">
    <property type="entry name" value="PASTA"/>
    <property type="match status" value="1"/>
</dbReference>
<accession>A0A7G6YEF5</accession>
<reference evidence="4" key="1">
    <citation type="submission" date="2019-09" db="EMBL/GenBank/DDBJ databases">
        <title>Antimicrobial potential of Antarctic Bacteria.</title>
        <authorList>
            <person name="Benaud N."/>
            <person name="Edwards R.J."/>
            <person name="Ferrari B.C."/>
        </authorList>
    </citation>
    <scope>NUCLEOTIDE SEQUENCE [LARGE SCALE GENOMIC DNA]</scope>
    <source>
        <strain evidence="4">INR9</strain>
    </source>
</reference>
<dbReference type="KEGG" id="lse:F1C12_18280"/>
<protein>
    <submittedName>
        <fullName evidence="3">PASTA domain-containing protein</fullName>
    </submittedName>
</protein>
<evidence type="ECO:0000313" key="4">
    <source>
        <dbReference type="Proteomes" id="UP000515511"/>
    </source>
</evidence>
<feature type="compositionally biased region" description="Low complexity" evidence="1">
    <location>
        <begin position="145"/>
        <end position="167"/>
    </location>
</feature>
<dbReference type="InterPro" id="IPR005543">
    <property type="entry name" value="PASTA_dom"/>
</dbReference>
<gene>
    <name evidence="3" type="ORF">F1C12_18280</name>
</gene>
<dbReference type="AlphaFoldDB" id="A0A7G6YEF5"/>
<sequence length="243" mass="23485">MAGRHTARVGGLRRIGDVIVEYPLPTGAVLTAALVAALAVTPLGAADLMPAHTPSRIPAADAAPVVSLSVPNVVGLSETRAADVLRARGFSMEFRTESWEPATGRTDEVVIRQTPGANAWVAKGTRIALTVAPAGSTVSTPPQNASGPASPGTVSAPAGSGASATTGSAGGAGSSGGSGVAGSGGAAPAPTPQPPAVPQPVAPQPVAPPPVVQVPTPPVPSLPLPTLPGSPLGVVGGLLRGVI</sequence>
<evidence type="ECO:0000259" key="2">
    <source>
        <dbReference type="PROSITE" id="PS51178"/>
    </source>
</evidence>
<dbReference type="RefSeq" id="WP_185276297.1">
    <property type="nucleotide sequence ID" value="NZ_CP043641.1"/>
</dbReference>
<evidence type="ECO:0000313" key="3">
    <source>
        <dbReference type="EMBL" id="QNE36870.1"/>
    </source>
</evidence>
<proteinExistence type="predicted"/>
<feature type="compositionally biased region" description="Gly residues" evidence="1">
    <location>
        <begin position="168"/>
        <end position="185"/>
    </location>
</feature>